<name>N1UV87_9MICC</name>
<gene>
    <name evidence="3" type="ORF">D477_010326</name>
</gene>
<dbReference type="InterPro" id="IPR013830">
    <property type="entry name" value="SGNH_hydro"/>
</dbReference>
<dbReference type="AlphaFoldDB" id="N1UV87"/>
<evidence type="ECO:0000313" key="4">
    <source>
        <dbReference type="Proteomes" id="UP000010729"/>
    </source>
</evidence>
<dbReference type="Gene3D" id="3.40.50.1110">
    <property type="entry name" value="SGNH hydrolase"/>
    <property type="match status" value="1"/>
</dbReference>
<organism evidence="3 4">
    <name type="scientific">Arthrobacter crystallopoietes BAB-32</name>
    <dbReference type="NCBI Taxonomy" id="1246476"/>
    <lineage>
        <taxon>Bacteria</taxon>
        <taxon>Bacillati</taxon>
        <taxon>Actinomycetota</taxon>
        <taxon>Actinomycetes</taxon>
        <taxon>Micrococcales</taxon>
        <taxon>Micrococcaceae</taxon>
        <taxon>Crystallibacter</taxon>
    </lineage>
</organism>
<feature type="domain" description="SGNH hydrolase-type esterase" evidence="2">
    <location>
        <begin position="45"/>
        <end position="219"/>
    </location>
</feature>
<dbReference type="SUPFAM" id="SSF52266">
    <property type="entry name" value="SGNH hydrolase"/>
    <property type="match status" value="1"/>
</dbReference>
<evidence type="ECO:0000259" key="2">
    <source>
        <dbReference type="Pfam" id="PF13472"/>
    </source>
</evidence>
<keyword evidence="4" id="KW-1185">Reference proteome</keyword>
<reference evidence="3 4" key="1">
    <citation type="journal article" date="2013" name="Genome Announc.">
        <title>Draft Genome Sequence of Arthrobacter crystallopoietes Strain BAB-32, Revealing Genes for Bioremediation.</title>
        <authorList>
            <person name="Joshi M.N."/>
            <person name="Pandit A.S."/>
            <person name="Sharma A."/>
            <person name="Pandya R.V."/>
            <person name="Desai S.M."/>
            <person name="Saxena A.K."/>
            <person name="Bagatharia S.B."/>
        </authorList>
    </citation>
    <scope>NUCLEOTIDE SEQUENCE [LARGE SCALE GENOMIC DNA]</scope>
    <source>
        <strain evidence="3 4">BAB-32</strain>
    </source>
</reference>
<sequence length="250" mass="26061">MLVILAAVLAMLALVALVWAVVPQAAPAPSVTAAPSAEPVPIALVIGDSQAHGGQGVTTATAWVAQGLLRAGYDPEVQGHGGTGYLKGRPRNGDGERLSYLQSLQHDAYSLPPAQNVGLVVVQGGGNDASYPDRGIEAAASDVVRILKSKYPHARFAIVGPLNQGGDPGSRRVEVTEVLAGVADGQDAAFIDATDWVADNDLAEHLHKDGLHLNQDGHDRLAAVFTTALDDAGLAAPRWTTWPRVETRPT</sequence>
<comment type="caution">
    <text evidence="3">The sequence shown here is derived from an EMBL/GenBank/DDBJ whole genome shotgun (WGS) entry which is preliminary data.</text>
</comment>
<keyword evidence="1" id="KW-0732">Signal</keyword>
<feature type="signal peptide" evidence="1">
    <location>
        <begin position="1"/>
        <end position="20"/>
    </location>
</feature>
<protein>
    <submittedName>
        <fullName evidence="3">GDSL family lipase</fullName>
    </submittedName>
</protein>
<dbReference type="Pfam" id="PF13472">
    <property type="entry name" value="Lipase_GDSL_2"/>
    <property type="match status" value="1"/>
</dbReference>
<dbReference type="EMBL" id="ANPE02000122">
    <property type="protein sequence ID" value="EMY34291.1"/>
    <property type="molecule type" value="Genomic_DNA"/>
</dbReference>
<evidence type="ECO:0000256" key="1">
    <source>
        <dbReference type="SAM" id="SignalP"/>
    </source>
</evidence>
<proteinExistence type="predicted"/>
<accession>N1UV87</accession>
<dbReference type="Proteomes" id="UP000010729">
    <property type="component" value="Unassembled WGS sequence"/>
</dbReference>
<evidence type="ECO:0000313" key="3">
    <source>
        <dbReference type="EMBL" id="EMY34291.1"/>
    </source>
</evidence>
<dbReference type="InterPro" id="IPR036514">
    <property type="entry name" value="SGNH_hydro_sf"/>
</dbReference>
<feature type="chain" id="PRO_5039240489" evidence="1">
    <location>
        <begin position="21"/>
        <end position="250"/>
    </location>
</feature>